<accession>A0AAU9RKZ9</accession>
<protein>
    <submittedName>
        <fullName evidence="1">Uncharacterized protein</fullName>
    </submittedName>
</protein>
<gene>
    <name evidence="1" type="ORF">TAV2_LOCUS6874</name>
</gene>
<keyword evidence="2" id="KW-1185">Reference proteome</keyword>
<reference evidence="1 2" key="1">
    <citation type="submission" date="2022-03" db="EMBL/GenBank/DDBJ databases">
        <authorList>
            <person name="Nunn A."/>
            <person name="Chopra R."/>
            <person name="Nunn A."/>
            <person name="Contreras Garrido A."/>
        </authorList>
    </citation>
    <scope>NUCLEOTIDE SEQUENCE [LARGE SCALE GENOMIC DNA]</scope>
</reference>
<sequence>MLEKSPTRSCLYETETFSFSFLFTVFGDCLPVAMLTELEFRNFSDCFPSL</sequence>
<dbReference type="EMBL" id="OU466858">
    <property type="protein sequence ID" value="CAH2045123.1"/>
    <property type="molecule type" value="Genomic_DNA"/>
</dbReference>
<dbReference type="AlphaFoldDB" id="A0AAU9RKZ9"/>
<proteinExistence type="predicted"/>
<organism evidence="1 2">
    <name type="scientific">Thlaspi arvense</name>
    <name type="common">Field penny-cress</name>
    <dbReference type="NCBI Taxonomy" id="13288"/>
    <lineage>
        <taxon>Eukaryota</taxon>
        <taxon>Viridiplantae</taxon>
        <taxon>Streptophyta</taxon>
        <taxon>Embryophyta</taxon>
        <taxon>Tracheophyta</taxon>
        <taxon>Spermatophyta</taxon>
        <taxon>Magnoliopsida</taxon>
        <taxon>eudicotyledons</taxon>
        <taxon>Gunneridae</taxon>
        <taxon>Pentapetalae</taxon>
        <taxon>rosids</taxon>
        <taxon>malvids</taxon>
        <taxon>Brassicales</taxon>
        <taxon>Brassicaceae</taxon>
        <taxon>Thlaspideae</taxon>
        <taxon>Thlaspi</taxon>
    </lineage>
</organism>
<evidence type="ECO:0000313" key="1">
    <source>
        <dbReference type="EMBL" id="CAH2045123.1"/>
    </source>
</evidence>
<name>A0AAU9RKZ9_THLAR</name>
<dbReference type="Proteomes" id="UP000836841">
    <property type="component" value="Chromosome 2"/>
</dbReference>
<evidence type="ECO:0000313" key="2">
    <source>
        <dbReference type="Proteomes" id="UP000836841"/>
    </source>
</evidence>